<protein>
    <submittedName>
        <fullName evidence="1">Uncharacterized protein</fullName>
    </submittedName>
</protein>
<gene>
    <name evidence="1" type="ORF">BRARA_J01272</name>
</gene>
<evidence type="ECO:0000313" key="2">
    <source>
        <dbReference type="Proteomes" id="UP000264353"/>
    </source>
</evidence>
<evidence type="ECO:0000313" key="1">
    <source>
        <dbReference type="EMBL" id="RID41299.1"/>
    </source>
</evidence>
<proteinExistence type="predicted"/>
<dbReference type="AlphaFoldDB" id="A0A397XK47"/>
<dbReference type="EMBL" id="CM010637">
    <property type="protein sequence ID" value="RID41299.1"/>
    <property type="molecule type" value="Genomic_DNA"/>
</dbReference>
<organism evidence="1 2">
    <name type="scientific">Brassica campestris</name>
    <name type="common">Field mustard</name>
    <dbReference type="NCBI Taxonomy" id="3711"/>
    <lineage>
        <taxon>Eukaryota</taxon>
        <taxon>Viridiplantae</taxon>
        <taxon>Streptophyta</taxon>
        <taxon>Embryophyta</taxon>
        <taxon>Tracheophyta</taxon>
        <taxon>Spermatophyta</taxon>
        <taxon>Magnoliopsida</taxon>
        <taxon>eudicotyledons</taxon>
        <taxon>Gunneridae</taxon>
        <taxon>Pentapetalae</taxon>
        <taxon>rosids</taxon>
        <taxon>malvids</taxon>
        <taxon>Brassicales</taxon>
        <taxon>Brassicaceae</taxon>
        <taxon>Brassiceae</taxon>
        <taxon>Brassica</taxon>
    </lineage>
</organism>
<name>A0A397XK47_BRACM</name>
<sequence length="69" mass="7912">MGVDMILLDAELSLCSEHHTVQWNGVLFIIPGRETLLMYHFFSSLDNSEICVLKKVLWSEIRGKLCSIM</sequence>
<dbReference type="Proteomes" id="UP000264353">
    <property type="component" value="Chromosome A10"/>
</dbReference>
<reference evidence="1 2" key="1">
    <citation type="submission" date="2018-06" db="EMBL/GenBank/DDBJ databases">
        <title>WGS assembly of Brassica rapa FPsc.</title>
        <authorList>
            <person name="Bowman J."/>
            <person name="Kohchi T."/>
            <person name="Yamato K."/>
            <person name="Jenkins J."/>
            <person name="Shu S."/>
            <person name="Ishizaki K."/>
            <person name="Yamaoka S."/>
            <person name="Nishihama R."/>
            <person name="Nakamura Y."/>
            <person name="Berger F."/>
            <person name="Adam C."/>
            <person name="Aki S."/>
            <person name="Althoff F."/>
            <person name="Araki T."/>
            <person name="Arteaga-Vazquez M."/>
            <person name="Balasubrmanian S."/>
            <person name="Bauer D."/>
            <person name="Boehm C."/>
            <person name="Briginshaw L."/>
            <person name="Caballero-Perez J."/>
            <person name="Catarino B."/>
            <person name="Chen F."/>
            <person name="Chiyoda S."/>
            <person name="Chovatia M."/>
            <person name="Davies K."/>
            <person name="Delmans M."/>
            <person name="Demura T."/>
            <person name="Dierschke T."/>
            <person name="Dolan L."/>
            <person name="Dorantes-Acosta A."/>
            <person name="Eklund D."/>
            <person name="Florent S."/>
            <person name="Flores-Sandoval E."/>
            <person name="Fujiyama A."/>
            <person name="Fukuzawa H."/>
            <person name="Galik B."/>
            <person name="Grimanelli D."/>
            <person name="Grimwood J."/>
            <person name="Grossniklaus U."/>
            <person name="Hamada T."/>
            <person name="Haseloff J."/>
            <person name="Hetherington A."/>
            <person name="Higo A."/>
            <person name="Hirakawa Y."/>
            <person name="Hundley H."/>
            <person name="Ikeda Y."/>
            <person name="Inoue K."/>
            <person name="Inoue S."/>
            <person name="Ishida S."/>
            <person name="Jia Q."/>
            <person name="Kakita M."/>
            <person name="Kanazawa T."/>
            <person name="Kawai Y."/>
            <person name="Kawashima T."/>
            <person name="Kennedy M."/>
            <person name="Kinose K."/>
            <person name="Kinoshita T."/>
            <person name="Kohara Y."/>
            <person name="Koide E."/>
            <person name="Komatsu K."/>
            <person name="Kopischke S."/>
            <person name="Kubo M."/>
            <person name="Kyozuka J."/>
            <person name="Lagercrantz U."/>
            <person name="Lin S."/>
            <person name="Lindquist E."/>
            <person name="Lipzen A."/>
            <person name="Lu C."/>
            <person name="Luna E."/>
            <person name="Martienssen R."/>
            <person name="Minamino N."/>
            <person name="Mizutani M."/>
            <person name="Mizutani M."/>
            <person name="Mochizuki N."/>
            <person name="Monte I."/>
            <person name="Mosher R."/>
            <person name="Nagasaki H."/>
            <person name="Nakagami H."/>
            <person name="Naramoto S."/>
            <person name="Nishitani K."/>
            <person name="Ohtani M."/>
            <person name="Okamoto T."/>
            <person name="Okumura M."/>
            <person name="Phillips J."/>
            <person name="Pollak B."/>
            <person name="Reinders A."/>
            <person name="Roevekamp M."/>
            <person name="Sano R."/>
            <person name="Sawa S."/>
            <person name="Schmid M."/>
            <person name="Shirakawa M."/>
            <person name="Solano R."/>
            <person name="Spunde A."/>
            <person name="Suetsugu N."/>
            <person name="Sugano S."/>
            <person name="Sugiyama A."/>
            <person name="Sun R."/>
            <person name="Suzuki Y."/>
            <person name="Takenaka M."/>
            <person name="Takezawa D."/>
            <person name="Tomogane H."/>
            <person name="Tsuzuki M."/>
            <person name="Ueda T."/>
            <person name="Umeda M."/>
            <person name="Ward J."/>
            <person name="Watanabe Y."/>
            <person name="Yazaki K."/>
            <person name="Yokoyama R."/>
            <person name="Yoshitake Y."/>
            <person name="Yotsui I."/>
            <person name="Zachgo S."/>
            <person name="Schmutz J."/>
        </authorList>
    </citation>
    <scope>NUCLEOTIDE SEQUENCE [LARGE SCALE GENOMIC DNA]</scope>
    <source>
        <strain evidence="2">cv. B-3</strain>
    </source>
</reference>
<accession>A0A397XK47</accession>